<reference evidence="2" key="1">
    <citation type="journal article" date="2014" name="Front. Microbiol.">
        <title>High frequency of phylogenetically diverse reductive dehalogenase-homologous genes in deep subseafloor sedimentary metagenomes.</title>
        <authorList>
            <person name="Kawai M."/>
            <person name="Futagami T."/>
            <person name="Toyoda A."/>
            <person name="Takaki Y."/>
            <person name="Nishi S."/>
            <person name="Hori S."/>
            <person name="Arai W."/>
            <person name="Tsubouchi T."/>
            <person name="Morono Y."/>
            <person name="Uchiyama I."/>
            <person name="Ito T."/>
            <person name="Fujiyama A."/>
            <person name="Inagaki F."/>
            <person name="Takami H."/>
        </authorList>
    </citation>
    <scope>NUCLEOTIDE SEQUENCE</scope>
    <source>
        <strain evidence="2">Expedition CK06-06</strain>
    </source>
</reference>
<dbReference type="PANTHER" id="PTHR23150:SF19">
    <property type="entry name" value="FORMYLGLYCINE-GENERATING ENZYME"/>
    <property type="match status" value="1"/>
</dbReference>
<dbReference type="Gene3D" id="3.90.1580.10">
    <property type="entry name" value="paralog of FGE (formylglycine-generating enzyme)"/>
    <property type="match status" value="1"/>
</dbReference>
<feature type="domain" description="Sulfatase-modifying factor enzyme-like" evidence="1">
    <location>
        <begin position="1"/>
        <end position="142"/>
    </location>
</feature>
<dbReference type="Pfam" id="PF03781">
    <property type="entry name" value="FGE-sulfatase"/>
    <property type="match status" value="1"/>
</dbReference>
<dbReference type="GO" id="GO:0120147">
    <property type="term" value="F:formylglycine-generating oxidase activity"/>
    <property type="evidence" value="ECO:0007669"/>
    <property type="project" value="TreeGrafter"/>
</dbReference>
<feature type="non-terminal residue" evidence="2">
    <location>
        <position position="1"/>
    </location>
</feature>
<gene>
    <name evidence="2" type="ORF">S01H4_60708</name>
</gene>
<dbReference type="InterPro" id="IPR016187">
    <property type="entry name" value="CTDL_fold"/>
</dbReference>
<dbReference type="InterPro" id="IPR042095">
    <property type="entry name" value="SUMF_sf"/>
</dbReference>
<dbReference type="AlphaFoldDB" id="X1DC65"/>
<name>X1DC65_9ZZZZ</name>
<organism evidence="2">
    <name type="scientific">marine sediment metagenome</name>
    <dbReference type="NCBI Taxonomy" id="412755"/>
    <lineage>
        <taxon>unclassified sequences</taxon>
        <taxon>metagenomes</taxon>
        <taxon>ecological metagenomes</taxon>
    </lineage>
</organism>
<dbReference type="InterPro" id="IPR051043">
    <property type="entry name" value="Sulfatase_Mod_Factor_Kinase"/>
</dbReference>
<sequence>LPTEAEWEKAARGGLIGKKYPWGNRDPVGGDCNFADKNTKYNWTDKSVDDGYSHTAPVGTYPPNNYGLYDMAGNVWEWVSDWYDDNYYANSPSKNPQGPNNASYRIRRGGSWSRDAGSLRCANRYYGSPDLTYNDLGFRCVKSP</sequence>
<evidence type="ECO:0000313" key="2">
    <source>
        <dbReference type="EMBL" id="GAH05905.1"/>
    </source>
</evidence>
<dbReference type="PANTHER" id="PTHR23150">
    <property type="entry name" value="SULFATASE MODIFYING FACTOR 1, 2"/>
    <property type="match status" value="1"/>
</dbReference>
<protein>
    <recommendedName>
        <fullName evidence="1">Sulfatase-modifying factor enzyme-like domain-containing protein</fullName>
    </recommendedName>
</protein>
<comment type="caution">
    <text evidence="2">The sequence shown here is derived from an EMBL/GenBank/DDBJ whole genome shotgun (WGS) entry which is preliminary data.</text>
</comment>
<evidence type="ECO:0000259" key="1">
    <source>
        <dbReference type="Pfam" id="PF03781"/>
    </source>
</evidence>
<dbReference type="SUPFAM" id="SSF56436">
    <property type="entry name" value="C-type lectin-like"/>
    <property type="match status" value="1"/>
</dbReference>
<proteinExistence type="predicted"/>
<dbReference type="EMBL" id="BART01035857">
    <property type="protein sequence ID" value="GAH05905.1"/>
    <property type="molecule type" value="Genomic_DNA"/>
</dbReference>
<accession>X1DC65</accession>
<dbReference type="InterPro" id="IPR005532">
    <property type="entry name" value="SUMF_dom"/>
</dbReference>